<dbReference type="Gene3D" id="3.40.50.2300">
    <property type="match status" value="1"/>
</dbReference>
<evidence type="ECO:0000313" key="2">
    <source>
        <dbReference type="Proteomes" id="UP000792457"/>
    </source>
</evidence>
<organism evidence="1 2">
    <name type="scientific">Ladona fulva</name>
    <name type="common">Scarce chaser dragonfly</name>
    <name type="synonym">Libellula fulva</name>
    <dbReference type="NCBI Taxonomy" id="123851"/>
    <lineage>
        <taxon>Eukaryota</taxon>
        <taxon>Metazoa</taxon>
        <taxon>Ecdysozoa</taxon>
        <taxon>Arthropoda</taxon>
        <taxon>Hexapoda</taxon>
        <taxon>Insecta</taxon>
        <taxon>Pterygota</taxon>
        <taxon>Palaeoptera</taxon>
        <taxon>Odonata</taxon>
        <taxon>Epiprocta</taxon>
        <taxon>Anisoptera</taxon>
        <taxon>Libelluloidea</taxon>
        <taxon>Libellulidae</taxon>
        <taxon>Ladona</taxon>
    </lineage>
</organism>
<evidence type="ECO:0000313" key="1">
    <source>
        <dbReference type="EMBL" id="KAG8233700.1"/>
    </source>
</evidence>
<reference evidence="1" key="2">
    <citation type="submission" date="2017-10" db="EMBL/GenBank/DDBJ databases">
        <title>Ladona fulva Genome sequencing and assembly.</title>
        <authorList>
            <person name="Murali S."/>
            <person name="Richards S."/>
            <person name="Bandaranaike D."/>
            <person name="Bellair M."/>
            <person name="Blankenburg K."/>
            <person name="Chao H."/>
            <person name="Dinh H."/>
            <person name="Doddapaneni H."/>
            <person name="Dugan-Rocha S."/>
            <person name="Elkadiri S."/>
            <person name="Gnanaolivu R."/>
            <person name="Hernandez B."/>
            <person name="Skinner E."/>
            <person name="Javaid M."/>
            <person name="Lee S."/>
            <person name="Li M."/>
            <person name="Ming W."/>
            <person name="Munidasa M."/>
            <person name="Muniz J."/>
            <person name="Nguyen L."/>
            <person name="Hughes D."/>
            <person name="Osuji N."/>
            <person name="Pu L.-L."/>
            <person name="Puazo M."/>
            <person name="Qu C."/>
            <person name="Quiroz J."/>
            <person name="Raj R."/>
            <person name="Weissenberger G."/>
            <person name="Xin Y."/>
            <person name="Zou X."/>
            <person name="Han Y."/>
            <person name="Worley K."/>
            <person name="Muzny D."/>
            <person name="Gibbs R."/>
        </authorList>
    </citation>
    <scope>NUCLEOTIDE SEQUENCE</scope>
    <source>
        <strain evidence="1">Sampled in the wild</strain>
    </source>
</reference>
<keyword evidence="2" id="KW-1185">Reference proteome</keyword>
<dbReference type="InterPro" id="IPR028082">
    <property type="entry name" value="Peripla_BP_I"/>
</dbReference>
<dbReference type="Proteomes" id="UP000792457">
    <property type="component" value="Unassembled WGS sequence"/>
</dbReference>
<dbReference type="SUPFAM" id="SSF53822">
    <property type="entry name" value="Periplasmic binding protein-like I"/>
    <property type="match status" value="1"/>
</dbReference>
<reference evidence="1" key="1">
    <citation type="submission" date="2013-04" db="EMBL/GenBank/DDBJ databases">
        <authorList>
            <person name="Qu J."/>
            <person name="Murali S.C."/>
            <person name="Bandaranaike D."/>
            <person name="Bellair M."/>
            <person name="Blankenburg K."/>
            <person name="Chao H."/>
            <person name="Dinh H."/>
            <person name="Doddapaneni H."/>
            <person name="Downs B."/>
            <person name="Dugan-Rocha S."/>
            <person name="Elkadiri S."/>
            <person name="Gnanaolivu R.D."/>
            <person name="Hernandez B."/>
            <person name="Javaid M."/>
            <person name="Jayaseelan J.C."/>
            <person name="Lee S."/>
            <person name="Li M."/>
            <person name="Ming W."/>
            <person name="Munidasa M."/>
            <person name="Muniz J."/>
            <person name="Nguyen L."/>
            <person name="Ongeri F."/>
            <person name="Osuji N."/>
            <person name="Pu L.-L."/>
            <person name="Puazo M."/>
            <person name="Qu C."/>
            <person name="Quiroz J."/>
            <person name="Raj R."/>
            <person name="Weissenberger G."/>
            <person name="Xin Y."/>
            <person name="Zou X."/>
            <person name="Han Y."/>
            <person name="Richards S."/>
            <person name="Worley K."/>
            <person name="Muzny D."/>
            <person name="Gibbs R."/>
        </authorList>
    </citation>
    <scope>NUCLEOTIDE SEQUENCE</scope>
    <source>
        <strain evidence="1">Sampled in the wild</strain>
    </source>
</reference>
<proteinExistence type="predicted"/>
<protein>
    <submittedName>
        <fullName evidence="1">Uncharacterized protein</fullName>
    </submittedName>
</protein>
<gene>
    <name evidence="1" type="ORF">J437_LFUL013352</name>
</gene>
<dbReference type="OrthoDB" id="425344at2759"/>
<comment type="caution">
    <text evidence="1">The sequence shown here is derived from an EMBL/GenBank/DDBJ whole genome shotgun (WGS) entry which is preliminary data.</text>
</comment>
<sequence length="177" mass="19983">MEFGIERTARWKKDYQKNKGIASFIELSSSAGICIAVSEKILRNAKTEDFDRIVEKLFTKPNARGVVMFVDEDNTRERFLASPEFPSSECNVIIMGREPRGLKFIRIESKSDGEGKNLCSLIRTESFDDQLALPSLLWLQVARPYIRFRPTGVKCPSEGSIGAIVRVNTMDAHAYSD</sequence>
<dbReference type="AlphaFoldDB" id="A0A8K0KHB9"/>
<accession>A0A8K0KHB9</accession>
<dbReference type="EMBL" id="KZ308740">
    <property type="protein sequence ID" value="KAG8233700.1"/>
    <property type="molecule type" value="Genomic_DNA"/>
</dbReference>
<name>A0A8K0KHB9_LADFU</name>